<dbReference type="InterPro" id="IPR002820">
    <property type="entry name" value="Mopterin_CF_biosynth-C_dom"/>
</dbReference>
<dbReference type="PANTHER" id="PTHR22960">
    <property type="entry name" value="MOLYBDOPTERIN COFACTOR SYNTHESIS PROTEIN A"/>
    <property type="match status" value="1"/>
</dbReference>
<evidence type="ECO:0000256" key="6">
    <source>
        <dbReference type="ARBA" id="ARBA00055087"/>
    </source>
</evidence>
<dbReference type="GO" id="GO:0061799">
    <property type="term" value="F:cyclic pyranopterin monophosphate synthase activity"/>
    <property type="evidence" value="ECO:0007669"/>
    <property type="project" value="UniProtKB-UniRule"/>
</dbReference>
<evidence type="ECO:0000313" key="9">
    <source>
        <dbReference type="EMBL" id="MBR0551391.1"/>
    </source>
</evidence>
<protein>
    <recommendedName>
        <fullName evidence="3 7">Cyclic pyranopterin monophosphate synthase</fullName>
        <ecNumber evidence="3 7">4.6.1.17</ecNumber>
    </recommendedName>
    <alternativeName>
        <fullName evidence="7">Molybdenum cofactor biosynthesis protein C</fullName>
    </alternativeName>
</protein>
<evidence type="ECO:0000313" key="10">
    <source>
        <dbReference type="Proteomes" id="UP000676996"/>
    </source>
</evidence>
<keyword evidence="5 7" id="KW-0456">Lyase</keyword>
<feature type="domain" description="Molybdopterin cofactor biosynthesis C (MoaC)" evidence="8">
    <location>
        <begin position="15"/>
        <end position="148"/>
    </location>
</feature>
<evidence type="ECO:0000256" key="5">
    <source>
        <dbReference type="ARBA" id="ARBA00023239"/>
    </source>
</evidence>
<reference evidence="9" key="1">
    <citation type="submission" date="2021-04" db="EMBL/GenBank/DDBJ databases">
        <title>Ouciella asimina sp. nov., isolated from the surface seawater in the hydrothermal field of Okinawa Trough.</title>
        <authorList>
            <person name="Shuang W."/>
        </authorList>
    </citation>
    <scope>NUCLEOTIDE SEQUENCE</scope>
    <source>
        <strain evidence="9">LXI357</strain>
    </source>
</reference>
<dbReference type="EC" id="4.6.1.17" evidence="3 7"/>
<dbReference type="PANTHER" id="PTHR22960:SF29">
    <property type="entry name" value="CYCLIC PYRANOPTERIN MONOPHOSPHATE SYNTHASE"/>
    <property type="match status" value="1"/>
</dbReference>
<evidence type="ECO:0000256" key="4">
    <source>
        <dbReference type="ARBA" id="ARBA00023150"/>
    </source>
</evidence>
<evidence type="ECO:0000256" key="3">
    <source>
        <dbReference type="ARBA" id="ARBA00012575"/>
    </source>
</evidence>
<organism evidence="9 10">
    <name type="scientific">Stakelama marina</name>
    <dbReference type="NCBI Taxonomy" id="2826939"/>
    <lineage>
        <taxon>Bacteria</taxon>
        <taxon>Pseudomonadati</taxon>
        <taxon>Pseudomonadota</taxon>
        <taxon>Alphaproteobacteria</taxon>
        <taxon>Sphingomonadales</taxon>
        <taxon>Sphingomonadaceae</taxon>
        <taxon>Stakelama</taxon>
    </lineage>
</organism>
<keyword evidence="10" id="KW-1185">Reference proteome</keyword>
<name>A0A8T4IAJ3_9SPHN</name>
<keyword evidence="4 7" id="KW-0501">Molybdenum cofactor biosynthesis</keyword>
<evidence type="ECO:0000256" key="1">
    <source>
        <dbReference type="ARBA" id="ARBA00001637"/>
    </source>
</evidence>
<dbReference type="EMBL" id="JAGRQC010000001">
    <property type="protein sequence ID" value="MBR0551391.1"/>
    <property type="molecule type" value="Genomic_DNA"/>
</dbReference>
<dbReference type="Gene3D" id="3.30.70.640">
    <property type="entry name" value="Molybdopterin cofactor biosynthesis C (MoaC) domain"/>
    <property type="match status" value="1"/>
</dbReference>
<feature type="binding site" evidence="7">
    <location>
        <begin position="75"/>
        <end position="77"/>
    </location>
    <ligand>
        <name>substrate</name>
    </ligand>
</feature>
<dbReference type="Pfam" id="PF01967">
    <property type="entry name" value="MoaC"/>
    <property type="match status" value="1"/>
</dbReference>
<comment type="function">
    <text evidence="6 7">Catalyzes the conversion of (8S)-3',8-cyclo-7,8-dihydroguanosine 5'-triphosphate to cyclic pyranopterin monophosphate (cPMP).</text>
</comment>
<dbReference type="GO" id="GO:0006777">
    <property type="term" value="P:Mo-molybdopterin cofactor biosynthetic process"/>
    <property type="evidence" value="ECO:0007669"/>
    <property type="project" value="UniProtKB-UniRule"/>
</dbReference>
<sequence>MSELTHLDDRGAARMVDVGGKQVTAREAVARGHISMSQHAAAAIRDGTAKKGDVLAVARVAGIMASKRTSDLIPLCHPLPLSRVEIDLTVEDAGVTATATATTDGKTGVEMEALTAVSTALLTIYDMAKALDKAMVINDIRLLSKRGGKSGDWQREA</sequence>
<dbReference type="NCBIfam" id="NF006870">
    <property type="entry name" value="PRK09364.1"/>
    <property type="match status" value="1"/>
</dbReference>
<comment type="similarity">
    <text evidence="7">Belongs to the MoaC family.</text>
</comment>
<comment type="catalytic activity">
    <reaction evidence="1 7">
        <text>(8S)-3',8-cyclo-7,8-dihydroguanosine 5'-triphosphate = cyclic pyranopterin phosphate + diphosphate</text>
        <dbReference type="Rhea" id="RHEA:49580"/>
        <dbReference type="ChEBI" id="CHEBI:33019"/>
        <dbReference type="ChEBI" id="CHEBI:59648"/>
        <dbReference type="ChEBI" id="CHEBI:131766"/>
        <dbReference type="EC" id="4.6.1.17"/>
    </reaction>
</comment>
<dbReference type="RefSeq" id="WP_284052671.1">
    <property type="nucleotide sequence ID" value="NZ_JAGRQC010000001.1"/>
</dbReference>
<proteinExistence type="inferred from homology"/>
<gene>
    <name evidence="7 9" type="primary">moaC</name>
    <name evidence="9" type="ORF">J7S20_02595</name>
</gene>
<dbReference type="NCBIfam" id="TIGR00581">
    <property type="entry name" value="moaC"/>
    <property type="match status" value="1"/>
</dbReference>
<evidence type="ECO:0000256" key="2">
    <source>
        <dbReference type="ARBA" id="ARBA00005046"/>
    </source>
</evidence>
<dbReference type="AlphaFoldDB" id="A0A8T4IAJ3"/>
<dbReference type="InterPro" id="IPR050105">
    <property type="entry name" value="MoCo_biosynth_MoaA/MoaC"/>
</dbReference>
<comment type="caution">
    <text evidence="9">The sequence shown here is derived from an EMBL/GenBank/DDBJ whole genome shotgun (WGS) entry which is preliminary data.</text>
</comment>
<dbReference type="SUPFAM" id="SSF55040">
    <property type="entry name" value="Molybdenum cofactor biosynthesis protein C, MoaC"/>
    <property type="match status" value="1"/>
</dbReference>
<evidence type="ECO:0000256" key="7">
    <source>
        <dbReference type="HAMAP-Rule" id="MF_01224"/>
    </source>
</evidence>
<comment type="subunit">
    <text evidence="7">Homohexamer; trimer of dimers.</text>
</comment>
<feature type="binding site" evidence="7">
    <location>
        <begin position="111"/>
        <end position="112"/>
    </location>
    <ligand>
        <name>substrate</name>
    </ligand>
</feature>
<accession>A0A8T4IAJ3</accession>
<dbReference type="InterPro" id="IPR023045">
    <property type="entry name" value="MoaC"/>
</dbReference>
<evidence type="ECO:0000259" key="8">
    <source>
        <dbReference type="Pfam" id="PF01967"/>
    </source>
</evidence>
<dbReference type="HAMAP" id="MF_01224_B">
    <property type="entry name" value="MoaC_B"/>
    <property type="match status" value="1"/>
</dbReference>
<feature type="active site" evidence="7">
    <location>
        <position position="126"/>
    </location>
</feature>
<dbReference type="InterPro" id="IPR036522">
    <property type="entry name" value="MoaC_sf"/>
</dbReference>
<dbReference type="CDD" id="cd01420">
    <property type="entry name" value="MoaC_PE"/>
    <property type="match status" value="1"/>
</dbReference>
<dbReference type="InterPro" id="IPR047594">
    <property type="entry name" value="MoaC_bact/euk"/>
</dbReference>
<comment type="pathway">
    <text evidence="2 7">Cofactor biosynthesis; molybdopterin biosynthesis.</text>
</comment>
<dbReference type="Proteomes" id="UP000676996">
    <property type="component" value="Unassembled WGS sequence"/>
</dbReference>